<evidence type="ECO:0008006" key="3">
    <source>
        <dbReference type="Google" id="ProtNLM"/>
    </source>
</evidence>
<keyword evidence="2" id="KW-1185">Reference proteome</keyword>
<proteinExistence type="predicted"/>
<reference evidence="1 2" key="1">
    <citation type="submission" date="2024-06" db="EMBL/GenBank/DDBJ databases">
        <title>The Natural Products Discovery Center: Release of the First 8490 Sequenced Strains for Exploring Actinobacteria Biosynthetic Diversity.</title>
        <authorList>
            <person name="Kalkreuter E."/>
            <person name="Kautsar S.A."/>
            <person name="Yang D."/>
            <person name="Bader C.D."/>
            <person name="Teijaro C.N."/>
            <person name="Fluegel L."/>
            <person name="Davis C.M."/>
            <person name="Simpson J.R."/>
            <person name="Lauterbach L."/>
            <person name="Steele A.D."/>
            <person name="Gui C."/>
            <person name="Meng S."/>
            <person name="Li G."/>
            <person name="Viehrig K."/>
            <person name="Ye F."/>
            <person name="Su P."/>
            <person name="Kiefer A.F."/>
            <person name="Nichols A."/>
            <person name="Cepeda A.J."/>
            <person name="Yan W."/>
            <person name="Fan B."/>
            <person name="Jiang Y."/>
            <person name="Adhikari A."/>
            <person name="Zheng C.-J."/>
            <person name="Schuster L."/>
            <person name="Cowan T.M."/>
            <person name="Smanski M.J."/>
            <person name="Chevrette M.G."/>
            <person name="De Carvalho L.P.S."/>
            <person name="Shen B."/>
        </authorList>
    </citation>
    <scope>NUCLEOTIDE SEQUENCE [LARGE SCALE GENOMIC DNA]</scope>
    <source>
        <strain evidence="1 2">NPDC019708</strain>
    </source>
</reference>
<protein>
    <recommendedName>
        <fullName evidence="3">MarR family transcriptional regulator</fullName>
    </recommendedName>
</protein>
<comment type="caution">
    <text evidence="1">The sequence shown here is derived from an EMBL/GenBank/DDBJ whole genome shotgun (WGS) entry which is preliminary data.</text>
</comment>
<accession>A0ABV2WSX7</accession>
<dbReference type="EMBL" id="JBEYBF010000012">
    <property type="protein sequence ID" value="MEU1953952.1"/>
    <property type="molecule type" value="Genomic_DNA"/>
</dbReference>
<organism evidence="1 2">
    <name type="scientific">Nocardia rhamnosiphila</name>
    <dbReference type="NCBI Taxonomy" id="426716"/>
    <lineage>
        <taxon>Bacteria</taxon>
        <taxon>Bacillati</taxon>
        <taxon>Actinomycetota</taxon>
        <taxon>Actinomycetes</taxon>
        <taxon>Mycobacteriales</taxon>
        <taxon>Nocardiaceae</taxon>
        <taxon>Nocardia</taxon>
    </lineage>
</organism>
<dbReference type="Proteomes" id="UP001550628">
    <property type="component" value="Unassembled WGS sequence"/>
</dbReference>
<dbReference type="RefSeq" id="WP_356959093.1">
    <property type="nucleotide sequence ID" value="NZ_JBEYBD010000023.1"/>
</dbReference>
<dbReference type="InterPro" id="IPR036390">
    <property type="entry name" value="WH_DNA-bd_sf"/>
</dbReference>
<evidence type="ECO:0000313" key="2">
    <source>
        <dbReference type="Proteomes" id="UP001550628"/>
    </source>
</evidence>
<evidence type="ECO:0000313" key="1">
    <source>
        <dbReference type="EMBL" id="MEU1953952.1"/>
    </source>
</evidence>
<name>A0ABV2WSX7_9NOCA</name>
<gene>
    <name evidence="1" type="ORF">ABZ510_19065</name>
</gene>
<sequence>MADGSAGSVLRAVLELGPAPRSAIARHAAISPATLTWQARALIAIGWPPPRTRI</sequence>
<dbReference type="SUPFAM" id="SSF46785">
    <property type="entry name" value="Winged helix' DNA-binding domain"/>
    <property type="match status" value="1"/>
</dbReference>